<sequence>MAIDANLPGLRVDTVAGDDVLNTIEHAQNLIVSGTSDGLAPGTALTVTVNGKDYAATVLADGTGARRSRPPT</sequence>
<evidence type="ECO:0000313" key="1">
    <source>
        <dbReference type="EMBL" id="QDE47226.1"/>
    </source>
</evidence>
<reference evidence="1 2" key="1">
    <citation type="submission" date="2019-06" db="EMBL/GenBank/DDBJ databases">
        <title>Whole genome sequencing of XDR Enterobacter.</title>
        <authorList>
            <person name="Gnana Soundari P."/>
            <person name="Vijayakumar R."/>
            <person name="Krishnan P."/>
        </authorList>
    </citation>
    <scope>NUCLEOTIDE SEQUENCE [LARGE SCALE GENOMIC DNA]</scope>
    <source>
        <strain evidence="1 2">C126</strain>
    </source>
</reference>
<accession>A0A4Y5ZQN5</accession>
<organism evidence="1 2">
    <name type="scientific">Enterobacter hormaechei</name>
    <dbReference type="NCBI Taxonomy" id="158836"/>
    <lineage>
        <taxon>Bacteria</taxon>
        <taxon>Pseudomonadati</taxon>
        <taxon>Pseudomonadota</taxon>
        <taxon>Gammaproteobacteria</taxon>
        <taxon>Enterobacterales</taxon>
        <taxon>Enterobacteriaceae</taxon>
        <taxon>Enterobacter</taxon>
        <taxon>Enterobacter cloacae complex</taxon>
    </lineage>
</organism>
<protein>
    <recommendedName>
        <fullName evidence="3">Ig-like domain-containing protein</fullName>
    </recommendedName>
</protein>
<name>A0A4Y5ZQN5_9ENTR</name>
<dbReference type="AlphaFoldDB" id="A0A4Y5ZQN5"/>
<dbReference type="Proteomes" id="UP000318237">
    <property type="component" value="Chromosome"/>
</dbReference>
<dbReference type="EMBL" id="CP041054">
    <property type="protein sequence ID" value="QDE47226.1"/>
    <property type="molecule type" value="Genomic_DNA"/>
</dbReference>
<evidence type="ECO:0000313" key="2">
    <source>
        <dbReference type="Proteomes" id="UP000318237"/>
    </source>
</evidence>
<evidence type="ECO:0008006" key="3">
    <source>
        <dbReference type="Google" id="ProtNLM"/>
    </source>
</evidence>
<dbReference type="Gene3D" id="2.60.40.10">
    <property type="entry name" value="Immunoglobulins"/>
    <property type="match status" value="1"/>
</dbReference>
<dbReference type="InterPro" id="IPR013783">
    <property type="entry name" value="Ig-like_fold"/>
</dbReference>
<dbReference type="NCBIfam" id="NF033510">
    <property type="entry name" value="Ca_tandemer"/>
    <property type="match status" value="1"/>
</dbReference>
<gene>
    <name evidence="1" type="ORF">EIN43_04835</name>
</gene>
<proteinExistence type="predicted"/>